<dbReference type="Pfam" id="PF10570">
    <property type="entry name" value="Myelin-PO_C"/>
    <property type="match status" value="1"/>
</dbReference>
<dbReference type="Proteomes" id="UP001066276">
    <property type="component" value="Chromosome 12"/>
</dbReference>
<evidence type="ECO:0000256" key="2">
    <source>
        <dbReference type="ARBA" id="ARBA00007180"/>
    </source>
</evidence>
<accession>A0AAV7KQ03</accession>
<evidence type="ECO:0000256" key="3">
    <source>
        <dbReference type="ARBA" id="ARBA00020871"/>
    </source>
</evidence>
<comment type="caution">
    <text evidence="19">The sequence shown here is derived from an EMBL/GenBank/DDBJ whole genome shotgun (WGS) entry which is preliminary data.</text>
</comment>
<evidence type="ECO:0000259" key="18">
    <source>
        <dbReference type="PROSITE" id="PS50835"/>
    </source>
</evidence>
<keyword evidence="5 16" id="KW-0812">Transmembrane</keyword>
<feature type="domain" description="Ig-like" evidence="18">
    <location>
        <begin position="26"/>
        <end position="143"/>
    </location>
</feature>
<dbReference type="SUPFAM" id="SSF48726">
    <property type="entry name" value="Immunoglobulin"/>
    <property type="match status" value="1"/>
</dbReference>
<keyword evidence="9" id="KW-1015">Disulfide bond</keyword>
<dbReference type="Pfam" id="PF07686">
    <property type="entry name" value="V-set"/>
    <property type="match status" value="1"/>
</dbReference>
<dbReference type="PANTHER" id="PTHR13869">
    <property type="entry name" value="MYELIN P0 RELATED"/>
    <property type="match status" value="1"/>
</dbReference>
<evidence type="ECO:0000313" key="19">
    <source>
        <dbReference type="EMBL" id="KAJ1081436.1"/>
    </source>
</evidence>
<dbReference type="InterPro" id="IPR013783">
    <property type="entry name" value="Ig-like_fold"/>
</dbReference>
<dbReference type="PROSITE" id="PS50835">
    <property type="entry name" value="IG_LIKE"/>
    <property type="match status" value="1"/>
</dbReference>
<keyword evidence="20" id="KW-1185">Reference proteome</keyword>
<feature type="region of interest" description="Disordered" evidence="15">
    <location>
        <begin position="226"/>
        <end position="248"/>
    </location>
</feature>
<dbReference type="EMBL" id="JANPWB010000016">
    <property type="protein sequence ID" value="KAJ1081436.1"/>
    <property type="molecule type" value="Genomic_DNA"/>
</dbReference>
<evidence type="ECO:0000256" key="15">
    <source>
        <dbReference type="SAM" id="MobiDB-lite"/>
    </source>
</evidence>
<protein>
    <recommendedName>
        <fullName evidence="3">Myelin protein P0</fullName>
    </recommendedName>
    <alternativeName>
        <fullName evidence="13">Myelin peripheral protein</fullName>
    </alternativeName>
    <alternativeName>
        <fullName evidence="12">Myelin protein zero</fullName>
    </alternativeName>
</protein>
<evidence type="ECO:0000256" key="4">
    <source>
        <dbReference type="ARBA" id="ARBA00022475"/>
    </source>
</evidence>
<comment type="subcellular location">
    <subcellularLocation>
        <location evidence="1">Cell membrane</location>
        <topology evidence="1">Single-pass type I membrane protein</topology>
    </subcellularLocation>
</comment>
<feature type="signal peptide" evidence="17">
    <location>
        <begin position="1"/>
        <end position="29"/>
    </location>
</feature>
<evidence type="ECO:0000256" key="10">
    <source>
        <dbReference type="ARBA" id="ARBA00023180"/>
    </source>
</evidence>
<dbReference type="PRINTS" id="PR00213">
    <property type="entry name" value="MYELINP0"/>
</dbReference>
<evidence type="ECO:0000256" key="17">
    <source>
        <dbReference type="SAM" id="SignalP"/>
    </source>
</evidence>
<dbReference type="SMART" id="SM00406">
    <property type="entry name" value="IGv"/>
    <property type="match status" value="1"/>
</dbReference>
<comment type="function">
    <text evidence="14">Creation of an extracellular membrane face which guides the wrapping process and ultimately compacts adjacent lamellae.</text>
</comment>
<evidence type="ECO:0000256" key="9">
    <source>
        <dbReference type="ARBA" id="ARBA00023157"/>
    </source>
</evidence>
<dbReference type="PANTHER" id="PTHR13869:SF7">
    <property type="entry name" value="MYELIN PROTEIN P0"/>
    <property type="match status" value="1"/>
</dbReference>
<dbReference type="InterPro" id="IPR007110">
    <property type="entry name" value="Ig-like_dom"/>
</dbReference>
<evidence type="ECO:0000256" key="14">
    <source>
        <dbReference type="ARBA" id="ARBA00058349"/>
    </source>
</evidence>
<proteinExistence type="inferred from homology"/>
<feature type="transmembrane region" description="Helical" evidence="16">
    <location>
        <begin position="154"/>
        <end position="179"/>
    </location>
</feature>
<dbReference type="AlphaFoldDB" id="A0AAV7KQ03"/>
<dbReference type="InterPro" id="IPR000920">
    <property type="entry name" value="Myelin_P0-rel"/>
</dbReference>
<evidence type="ECO:0000313" key="20">
    <source>
        <dbReference type="Proteomes" id="UP001066276"/>
    </source>
</evidence>
<evidence type="ECO:0000256" key="11">
    <source>
        <dbReference type="ARBA" id="ARBA00023319"/>
    </source>
</evidence>
<comment type="similarity">
    <text evidence="2">Belongs to the myelin P0 protein family.</text>
</comment>
<keyword evidence="4" id="KW-1003">Cell membrane</keyword>
<keyword evidence="6 17" id="KW-0732">Signal</keyword>
<evidence type="ECO:0000256" key="6">
    <source>
        <dbReference type="ARBA" id="ARBA00022729"/>
    </source>
</evidence>
<reference evidence="19" key="1">
    <citation type="journal article" date="2022" name="bioRxiv">
        <title>Sequencing and chromosome-scale assembly of the giantPleurodeles waltlgenome.</title>
        <authorList>
            <person name="Brown T."/>
            <person name="Elewa A."/>
            <person name="Iarovenko S."/>
            <person name="Subramanian E."/>
            <person name="Araus A.J."/>
            <person name="Petzold A."/>
            <person name="Susuki M."/>
            <person name="Suzuki K.-i.T."/>
            <person name="Hayashi T."/>
            <person name="Toyoda A."/>
            <person name="Oliveira C."/>
            <person name="Osipova E."/>
            <person name="Leigh N.D."/>
            <person name="Simon A."/>
            <person name="Yun M.H."/>
        </authorList>
    </citation>
    <scope>NUCLEOTIDE SEQUENCE</scope>
    <source>
        <strain evidence="19">20211129_DDA</strain>
        <tissue evidence="19">Liver</tissue>
    </source>
</reference>
<evidence type="ECO:0000256" key="7">
    <source>
        <dbReference type="ARBA" id="ARBA00022989"/>
    </source>
</evidence>
<dbReference type="GO" id="GO:0005886">
    <property type="term" value="C:plasma membrane"/>
    <property type="evidence" value="ECO:0007669"/>
    <property type="project" value="UniProtKB-SubCell"/>
</dbReference>
<evidence type="ECO:0000256" key="12">
    <source>
        <dbReference type="ARBA" id="ARBA00029587"/>
    </source>
</evidence>
<dbReference type="InterPro" id="IPR036179">
    <property type="entry name" value="Ig-like_dom_sf"/>
</dbReference>
<dbReference type="SMART" id="SM00409">
    <property type="entry name" value="IG"/>
    <property type="match status" value="1"/>
</dbReference>
<gene>
    <name evidence="19" type="ORF">NDU88_001618</name>
</gene>
<dbReference type="InterPro" id="IPR013106">
    <property type="entry name" value="Ig_V-set"/>
</dbReference>
<organism evidence="19 20">
    <name type="scientific">Pleurodeles waltl</name>
    <name type="common">Iberian ribbed newt</name>
    <dbReference type="NCBI Taxonomy" id="8319"/>
    <lineage>
        <taxon>Eukaryota</taxon>
        <taxon>Metazoa</taxon>
        <taxon>Chordata</taxon>
        <taxon>Craniata</taxon>
        <taxon>Vertebrata</taxon>
        <taxon>Euteleostomi</taxon>
        <taxon>Amphibia</taxon>
        <taxon>Batrachia</taxon>
        <taxon>Caudata</taxon>
        <taxon>Salamandroidea</taxon>
        <taxon>Salamandridae</taxon>
        <taxon>Pleurodelinae</taxon>
        <taxon>Pleurodeles</taxon>
    </lineage>
</organism>
<dbReference type="InterPro" id="IPR019566">
    <property type="entry name" value="MYP0_C"/>
</dbReference>
<dbReference type="Gene3D" id="2.60.40.10">
    <property type="entry name" value="Immunoglobulins"/>
    <property type="match status" value="1"/>
</dbReference>
<evidence type="ECO:0000256" key="5">
    <source>
        <dbReference type="ARBA" id="ARBA00022692"/>
    </source>
</evidence>
<dbReference type="FunFam" id="2.60.40.10:FF:000193">
    <property type="entry name" value="Myelin protein zero-like 1 like"/>
    <property type="match status" value="1"/>
</dbReference>
<keyword evidence="8 16" id="KW-0472">Membrane</keyword>
<keyword evidence="11" id="KW-0393">Immunoglobulin domain</keyword>
<evidence type="ECO:0000256" key="8">
    <source>
        <dbReference type="ARBA" id="ARBA00023136"/>
    </source>
</evidence>
<evidence type="ECO:0000256" key="13">
    <source>
        <dbReference type="ARBA" id="ARBA00032781"/>
    </source>
</evidence>
<keyword evidence="10" id="KW-0325">Glycoprotein</keyword>
<sequence>MVSRNSLGTESVFLVAIFLSVLVLSPTLGIEVYTAREVHGTVGSKVTLSCTFWSSEWISDDVSVTWHFKPDGSRSSQSIAHYAKGKSYIDEVGTFKDRLEFVGNPRKKDGSILIRNLAHTDNGTFTCDVKNLPDVVGTTSSVHLLVFQKVPMRAGVLVGAIVGGVLGVVIIIVVIAYLIRYCWLQRQARLRRDLSALERGKLHKSGKDSKRSRQAPLLYAMLDHSKSLKSASEKKAKGGLGDSRRDKK</sequence>
<evidence type="ECO:0000256" key="1">
    <source>
        <dbReference type="ARBA" id="ARBA00004251"/>
    </source>
</evidence>
<dbReference type="GO" id="GO:0042552">
    <property type="term" value="P:myelination"/>
    <property type="evidence" value="ECO:0007669"/>
    <property type="project" value="TreeGrafter"/>
</dbReference>
<name>A0AAV7KQ03_PLEWA</name>
<evidence type="ECO:0000256" key="16">
    <source>
        <dbReference type="SAM" id="Phobius"/>
    </source>
</evidence>
<feature type="chain" id="PRO_5043989537" description="Myelin protein P0" evidence="17">
    <location>
        <begin position="30"/>
        <end position="248"/>
    </location>
</feature>
<keyword evidence="7 16" id="KW-1133">Transmembrane helix</keyword>
<dbReference type="InterPro" id="IPR003599">
    <property type="entry name" value="Ig_sub"/>
</dbReference>